<dbReference type="STRING" id="177413.SAMN05660859_2815"/>
<organism evidence="1 2">
    <name type="scientific">Ancylobacter rudongensis</name>
    <dbReference type="NCBI Taxonomy" id="177413"/>
    <lineage>
        <taxon>Bacteria</taxon>
        <taxon>Pseudomonadati</taxon>
        <taxon>Pseudomonadota</taxon>
        <taxon>Alphaproteobacteria</taxon>
        <taxon>Hyphomicrobiales</taxon>
        <taxon>Xanthobacteraceae</taxon>
        <taxon>Ancylobacter</taxon>
    </lineage>
</organism>
<keyword evidence="2" id="KW-1185">Reference proteome</keyword>
<accession>A0A1G4TE31</accession>
<evidence type="ECO:0000313" key="2">
    <source>
        <dbReference type="Proteomes" id="UP000198889"/>
    </source>
</evidence>
<dbReference type="InterPro" id="IPR037176">
    <property type="entry name" value="Osmotin/thaumatin-like_sf"/>
</dbReference>
<sequence length="220" mass="22163">MSAQTEIIVTNGTTAAVTAWLTLGPTPGCVSSVSDVPFVTTQVTPLQGSFVLAGGASVSYTSPDSLGFNGNITFGTPPLNCPTPDCPDGINLAEFIVNNAFQGPYAQETIDISAVGGVNALIEFQMSGGGAWSASTAYPDVTSFQNKAIGANLGQVGVFPYGCDDCTASVSPPPCATPPVNAPNPLTPQKTAICNVQRSASGSGGTVTITFLGFADGVTC</sequence>
<reference evidence="2" key="1">
    <citation type="submission" date="2016-10" db="EMBL/GenBank/DDBJ databases">
        <authorList>
            <person name="Varghese N."/>
            <person name="Submissions S."/>
        </authorList>
    </citation>
    <scope>NUCLEOTIDE SEQUENCE [LARGE SCALE GENOMIC DNA]</scope>
    <source>
        <strain evidence="2">CGMCC 1.1761</strain>
    </source>
</reference>
<dbReference type="SUPFAM" id="SSF49870">
    <property type="entry name" value="Osmotin, thaumatin-like protein"/>
    <property type="match status" value="1"/>
</dbReference>
<gene>
    <name evidence="1" type="ORF">SAMN05660859_2815</name>
</gene>
<dbReference type="EMBL" id="FMTP01000004">
    <property type="protein sequence ID" value="SCW78849.1"/>
    <property type="molecule type" value="Genomic_DNA"/>
</dbReference>
<dbReference type="AlphaFoldDB" id="A0A1G4TE31"/>
<dbReference type="RefSeq" id="WP_091440675.1">
    <property type="nucleotide sequence ID" value="NZ_FMTP01000004.1"/>
</dbReference>
<name>A0A1G4TE31_9HYPH</name>
<evidence type="ECO:0000313" key="1">
    <source>
        <dbReference type="EMBL" id="SCW78849.1"/>
    </source>
</evidence>
<dbReference type="Proteomes" id="UP000198889">
    <property type="component" value="Unassembled WGS sequence"/>
</dbReference>
<proteinExistence type="predicted"/>
<protein>
    <submittedName>
        <fullName evidence="1">Uncharacterized protein</fullName>
    </submittedName>
</protein>